<dbReference type="GO" id="GO:0034194">
    <property type="term" value="P:D-galactonate catabolic process"/>
    <property type="evidence" value="ECO:0007669"/>
    <property type="project" value="InterPro"/>
</dbReference>
<dbReference type="AlphaFoldDB" id="A0A074TFS0"/>
<dbReference type="InterPro" id="IPR042257">
    <property type="entry name" value="DGOK_C"/>
</dbReference>
<keyword evidence="1" id="KW-0418">Kinase</keyword>
<organism evidence="1 2">
    <name type="scientific">Thioclava dalianensis</name>
    <dbReference type="NCBI Taxonomy" id="1185766"/>
    <lineage>
        <taxon>Bacteria</taxon>
        <taxon>Pseudomonadati</taxon>
        <taxon>Pseudomonadota</taxon>
        <taxon>Alphaproteobacteria</taxon>
        <taxon>Rhodobacterales</taxon>
        <taxon>Paracoccaceae</taxon>
        <taxon>Thioclava</taxon>
    </lineage>
</organism>
<dbReference type="Gene3D" id="3.30.420.310">
    <property type="entry name" value="2-keto-3-deoxy-galactonokinase, C-terminal domain"/>
    <property type="match status" value="1"/>
</dbReference>
<dbReference type="InterPro" id="IPR007729">
    <property type="entry name" value="DGOK"/>
</dbReference>
<dbReference type="InterPro" id="IPR042258">
    <property type="entry name" value="DGOK_N"/>
</dbReference>
<dbReference type="EMBL" id="JHEH01000005">
    <property type="protein sequence ID" value="KEP70576.1"/>
    <property type="molecule type" value="Genomic_DNA"/>
</dbReference>
<dbReference type="Proteomes" id="UP000027725">
    <property type="component" value="Unassembled WGS sequence"/>
</dbReference>
<protein>
    <submittedName>
        <fullName evidence="1">2-keto-3-deoxy-galactonokinase</fullName>
    </submittedName>
</protein>
<evidence type="ECO:0000313" key="1">
    <source>
        <dbReference type="EMBL" id="KEP70576.1"/>
    </source>
</evidence>
<dbReference type="STRING" id="1185766.SAMN05216224_102265"/>
<dbReference type="CDD" id="cd24012">
    <property type="entry name" value="ASKHA_NBD_KDGal-kinase"/>
    <property type="match status" value="1"/>
</dbReference>
<dbReference type="Pfam" id="PF05035">
    <property type="entry name" value="DGOK"/>
    <property type="match status" value="1"/>
</dbReference>
<dbReference type="GO" id="GO:0008671">
    <property type="term" value="F:2-dehydro-3-deoxygalactonokinase activity"/>
    <property type="evidence" value="ECO:0007669"/>
    <property type="project" value="InterPro"/>
</dbReference>
<reference evidence="1 2" key="1">
    <citation type="submission" date="2014-03" db="EMBL/GenBank/DDBJ databases">
        <title>The draft genome sequence of Thioclava dalianensis DLFJ1-1.</title>
        <authorList>
            <person name="Lai Q."/>
            <person name="Shao Z."/>
        </authorList>
    </citation>
    <scope>NUCLEOTIDE SEQUENCE [LARGE SCALE GENOMIC DNA]</scope>
    <source>
        <strain evidence="1 2">DLFJ1-1</strain>
    </source>
</reference>
<gene>
    <name evidence="1" type="ORF">DL1_15830</name>
</gene>
<sequence length="298" mass="31499">MTEPAQQPDWIAADWGTTYLRVWAMRGTDVLDHRSVRKGMGVVRPEEFGAVLEETIAGWGPAPVMACGMVGSRQGWAEAPYVAAPCAAKPQLVRVPDHAARAVYIACGIRQDSPPDVMRGEETQIAGLLAFEPDFAGVVCLPGTHTKWVGVAQGQITGFRSCMTGEIFDLLSNQSVLRHTLSAQADDMDAFDAAVAEALDDPAGAYGALFALRAGGLLHDLSPREAASRLSGLLIGWELAATRSFWTGARVALIGSATLSPLYARALAGQGLQAETHAIDPVTLAGLNMARQSLGAFS</sequence>
<dbReference type="RefSeq" id="WP_038063813.1">
    <property type="nucleotide sequence ID" value="NZ_FOVB01000002.1"/>
</dbReference>
<keyword evidence="2" id="KW-1185">Reference proteome</keyword>
<dbReference type="OrthoDB" id="256574at2"/>
<proteinExistence type="predicted"/>
<name>A0A074TFS0_9RHOB</name>
<accession>A0A074TFS0</accession>
<dbReference type="Gene3D" id="3.30.420.300">
    <property type="entry name" value="2-keto-3-deoxy-galactonokinase, substrate binding domain"/>
    <property type="match status" value="1"/>
</dbReference>
<dbReference type="eggNOG" id="COG3734">
    <property type="taxonomic scope" value="Bacteria"/>
</dbReference>
<keyword evidence="1" id="KW-0808">Transferase</keyword>
<comment type="caution">
    <text evidence="1">The sequence shown here is derived from an EMBL/GenBank/DDBJ whole genome shotgun (WGS) entry which is preliminary data.</text>
</comment>
<evidence type="ECO:0000313" key="2">
    <source>
        <dbReference type="Proteomes" id="UP000027725"/>
    </source>
</evidence>